<proteinExistence type="predicted"/>
<dbReference type="EMBL" id="BARW01040536">
    <property type="protein sequence ID" value="GAJ18675.1"/>
    <property type="molecule type" value="Genomic_DNA"/>
</dbReference>
<dbReference type="SUPFAM" id="SSF53756">
    <property type="entry name" value="UDP-Glycosyltransferase/glycogen phosphorylase"/>
    <property type="match status" value="1"/>
</dbReference>
<dbReference type="Gene3D" id="3.40.50.2000">
    <property type="entry name" value="Glycogen Phosphorylase B"/>
    <property type="match status" value="2"/>
</dbReference>
<comment type="caution">
    <text evidence="1">The sequence shown here is derived from an EMBL/GenBank/DDBJ whole genome shotgun (WGS) entry which is preliminary data.</text>
</comment>
<evidence type="ECO:0000313" key="1">
    <source>
        <dbReference type="EMBL" id="GAJ18675.1"/>
    </source>
</evidence>
<accession>X1VZL7</accession>
<gene>
    <name evidence="1" type="ORF">S12H4_61195</name>
</gene>
<reference evidence="1" key="1">
    <citation type="journal article" date="2014" name="Front. Microbiol.">
        <title>High frequency of phylogenetically diverse reductive dehalogenase-homologous genes in deep subseafloor sedimentary metagenomes.</title>
        <authorList>
            <person name="Kawai M."/>
            <person name="Futagami T."/>
            <person name="Toyoda A."/>
            <person name="Takaki Y."/>
            <person name="Nishi S."/>
            <person name="Hori S."/>
            <person name="Arai W."/>
            <person name="Tsubouchi T."/>
            <person name="Morono Y."/>
            <person name="Uchiyama I."/>
            <person name="Ito T."/>
            <person name="Fujiyama A."/>
            <person name="Inagaki F."/>
            <person name="Takami H."/>
        </authorList>
    </citation>
    <scope>NUCLEOTIDE SEQUENCE</scope>
    <source>
        <strain evidence="1">Expedition CK06-06</strain>
    </source>
</reference>
<feature type="non-terminal residue" evidence="1">
    <location>
        <position position="1"/>
    </location>
</feature>
<protein>
    <recommendedName>
        <fullName evidence="2">Glycosyl transferase family 1 domain-containing protein</fullName>
    </recommendedName>
</protein>
<name>X1VZL7_9ZZZZ</name>
<dbReference type="AlphaFoldDB" id="X1VZL7"/>
<sequence length="51" mass="6209">EKVIQLFSNRKLMEKMGENGRKKAEQFDIKNHIKEIEIIYQKVIDKYKNNK</sequence>
<organism evidence="1">
    <name type="scientific">marine sediment metagenome</name>
    <dbReference type="NCBI Taxonomy" id="412755"/>
    <lineage>
        <taxon>unclassified sequences</taxon>
        <taxon>metagenomes</taxon>
        <taxon>ecological metagenomes</taxon>
    </lineage>
</organism>
<evidence type="ECO:0008006" key="2">
    <source>
        <dbReference type="Google" id="ProtNLM"/>
    </source>
</evidence>